<dbReference type="Proteomes" id="UP000197424">
    <property type="component" value="Chromosome"/>
</dbReference>
<dbReference type="EMBL" id="CP022115">
    <property type="protein sequence ID" value="ASJ23450.1"/>
    <property type="molecule type" value="Genomic_DNA"/>
</dbReference>
<proteinExistence type="predicted"/>
<name>A0A248LF43_9NEIS</name>
<evidence type="ECO:0000313" key="2">
    <source>
        <dbReference type="Proteomes" id="UP000197424"/>
    </source>
</evidence>
<accession>A0A248LF43</accession>
<protein>
    <submittedName>
        <fullName evidence="1">Uncharacterized protein</fullName>
    </submittedName>
</protein>
<gene>
    <name evidence="1" type="ORF">LHGZ1_0619</name>
</gene>
<organism evidence="1 2">
    <name type="scientific">Laribacter hongkongensis</name>
    <dbReference type="NCBI Taxonomy" id="168471"/>
    <lineage>
        <taxon>Bacteria</taxon>
        <taxon>Pseudomonadati</taxon>
        <taxon>Pseudomonadota</taxon>
        <taxon>Betaproteobacteria</taxon>
        <taxon>Neisseriales</taxon>
        <taxon>Aquaspirillaceae</taxon>
        <taxon>Laribacter</taxon>
    </lineage>
</organism>
<sequence>MLMQESKLSIQRTYLLKVRFATGIHPTKVKIETAEIPFQIDSSIDDLEVRQMGKEYARQQLAEQGYPLGEIRIIEMQMLSSKG</sequence>
<evidence type="ECO:0000313" key="1">
    <source>
        <dbReference type="EMBL" id="ASJ23450.1"/>
    </source>
</evidence>
<dbReference type="AlphaFoldDB" id="A0A248LF43"/>
<reference evidence="2" key="1">
    <citation type="submission" date="2017-06" db="EMBL/GenBank/DDBJ databases">
        <title>Whole genome sequence of Laribacter hongkongensis LHGZ1.</title>
        <authorList>
            <person name="Chen D."/>
            <person name="Wu H."/>
            <person name="Chen J."/>
        </authorList>
    </citation>
    <scope>NUCLEOTIDE SEQUENCE [LARGE SCALE GENOMIC DNA]</scope>
    <source>
        <strain evidence="2">LHGZ1</strain>
    </source>
</reference>